<organism evidence="2 3">
    <name type="scientific">Equid alphaherpesvirus 3</name>
    <dbReference type="NCBI Taxonomy" id="80341"/>
    <lineage>
        <taxon>Viruses</taxon>
        <taxon>Duplodnaviria</taxon>
        <taxon>Heunggongvirae</taxon>
        <taxon>Peploviricota</taxon>
        <taxon>Herviviricetes</taxon>
        <taxon>Herpesvirales</taxon>
        <taxon>Orthoherpesviridae</taxon>
        <taxon>Alphaherpesvirinae</taxon>
        <taxon>Varicellovirus</taxon>
        <taxon>Varicellovirus equidalpha3</taxon>
    </lineage>
</organism>
<reference evidence="2 3" key="1">
    <citation type="submission" date="2014-06" db="EMBL/GenBank/DDBJ databases">
        <title>Comparative genome analysis of equine alphaherpesviruses.</title>
        <authorList>
            <person name="Sijmons S."/>
            <person name="Vissani A."/>
            <person name="Silva Tordoya M."/>
            <person name="Muylkens B."/>
            <person name="Thiry E."/>
            <person name="Maes P."/>
            <person name="Matthijnssens J."/>
            <person name="Barrandeguy M."/>
            <person name="Van Ranst M."/>
        </authorList>
    </citation>
    <scope>NUCLEOTIDE SEQUENCE [LARGE SCALE GENOMIC DNA]</scope>
    <source>
        <strain evidence="2">AR/2007/C3A</strain>
    </source>
</reference>
<keyword evidence="1" id="KW-0472">Membrane</keyword>
<evidence type="ECO:0000313" key="3">
    <source>
        <dbReference type="Proteomes" id="UP000172799"/>
    </source>
</evidence>
<keyword evidence="1" id="KW-1133">Transmembrane helix</keyword>
<dbReference type="Pfam" id="PF05473">
    <property type="entry name" value="UL45"/>
    <property type="match status" value="1"/>
</dbReference>
<gene>
    <name evidence="2" type="primary">ORF15</name>
</gene>
<sequence>MAGDPTASLPPLEELERRIGIDNGSGGNKVAQTAAAPARRERRLGRCHCCCFTTGVFVAGVLAATAVLVGTFVLSVPLAALRADRCPPHTFGVGEACVRPVYQQADDYANLVELCARHSELPAAPDTMLSLVRLLSHFTADRGEFLQTPSGENLSRIAECIFSPSEACRNQRLGVCQAARPLSPLGKLVAGTKQALGLGRYVA</sequence>
<dbReference type="RefSeq" id="YP_009054918.1">
    <property type="nucleotide sequence ID" value="NC_024771.1"/>
</dbReference>
<dbReference type="EMBL" id="KM051845">
    <property type="protein sequence ID" value="AIL02932.1"/>
    <property type="molecule type" value="Genomic_DNA"/>
</dbReference>
<dbReference type="Proteomes" id="UP000172799">
    <property type="component" value="Segment"/>
</dbReference>
<accession>A0A077B9A2</accession>
<keyword evidence="1" id="KW-0812">Transmembrane</keyword>
<proteinExistence type="predicted"/>
<keyword evidence="3" id="KW-1185">Reference proteome</keyword>
<protein>
    <submittedName>
        <fullName evidence="2">Membrane protein UL45</fullName>
    </submittedName>
</protein>
<dbReference type="GeneID" id="20194327"/>
<evidence type="ECO:0000313" key="2">
    <source>
        <dbReference type="EMBL" id="AIL02932.1"/>
    </source>
</evidence>
<name>A0A077B9A2_9ALPH</name>
<evidence type="ECO:0000256" key="1">
    <source>
        <dbReference type="SAM" id="Phobius"/>
    </source>
</evidence>
<feature type="transmembrane region" description="Helical" evidence="1">
    <location>
        <begin position="49"/>
        <end position="76"/>
    </location>
</feature>
<dbReference type="KEGG" id="vg:20194327"/>